<keyword evidence="1" id="KW-0479">Metal-binding</keyword>
<keyword evidence="3" id="KW-0411">Iron-sulfur</keyword>
<evidence type="ECO:0000256" key="3">
    <source>
        <dbReference type="ARBA" id="ARBA00023014"/>
    </source>
</evidence>
<name>A0A383CNZ3_9ZZZZ</name>
<dbReference type="GO" id="GO:0022904">
    <property type="term" value="P:respiratory electron transport chain"/>
    <property type="evidence" value="ECO:0007669"/>
    <property type="project" value="TreeGrafter"/>
</dbReference>
<keyword evidence="2" id="KW-0408">Iron</keyword>
<dbReference type="PANTHER" id="PTHR43105">
    <property type="entry name" value="RESPIRATORY NITRATE REDUCTASE"/>
    <property type="match status" value="1"/>
</dbReference>
<dbReference type="EMBL" id="UINC01210406">
    <property type="protein sequence ID" value="SVE33851.1"/>
    <property type="molecule type" value="Genomic_DNA"/>
</dbReference>
<dbReference type="InterPro" id="IPR050123">
    <property type="entry name" value="Prok_molybdopt-oxidoreductase"/>
</dbReference>
<evidence type="ECO:0000313" key="5">
    <source>
        <dbReference type="EMBL" id="SVE33851.1"/>
    </source>
</evidence>
<protein>
    <recommendedName>
        <fullName evidence="4">Molybdopterin oxidoreductase domain-containing protein</fullName>
    </recommendedName>
</protein>
<sequence length="239" mass="27394">IVIDPREIDLTRYAKIWIRPQPGTETLIINAINKIVFDEAMENCKNVSMDNVREFKNYLWNFDINKIEQITQVPKNIIYESARLIAKSTRTSFIFGDDVIKNSDTENYVNSLINLAIITDNVKGFGKGIYPTFYGLATSNFHQIASLKKSETITTKEIFEKIDDGRIKALILFGDGVSPDLISDKPFDKIRNKLDLLIYANHLKNQFFKLSDYVIPTKTYSEQKSTIINNEGKIKISPK</sequence>
<evidence type="ECO:0000259" key="4">
    <source>
        <dbReference type="Pfam" id="PF00384"/>
    </source>
</evidence>
<reference evidence="5" key="1">
    <citation type="submission" date="2018-05" db="EMBL/GenBank/DDBJ databases">
        <authorList>
            <person name="Lanie J.A."/>
            <person name="Ng W.-L."/>
            <person name="Kazmierczak K.M."/>
            <person name="Andrzejewski T.M."/>
            <person name="Davidsen T.M."/>
            <person name="Wayne K.J."/>
            <person name="Tettelin H."/>
            <person name="Glass J.I."/>
            <person name="Rusch D."/>
            <person name="Podicherti R."/>
            <person name="Tsui H.-C.T."/>
            <person name="Winkler M.E."/>
        </authorList>
    </citation>
    <scope>NUCLEOTIDE SEQUENCE</scope>
</reference>
<feature type="domain" description="Molybdopterin oxidoreductase" evidence="4">
    <location>
        <begin position="1"/>
        <end position="234"/>
    </location>
</feature>
<dbReference type="InterPro" id="IPR006656">
    <property type="entry name" value="Mopterin_OxRdtase"/>
</dbReference>
<dbReference type="GO" id="GO:0051536">
    <property type="term" value="F:iron-sulfur cluster binding"/>
    <property type="evidence" value="ECO:0007669"/>
    <property type="project" value="UniProtKB-KW"/>
</dbReference>
<dbReference type="GO" id="GO:0046872">
    <property type="term" value="F:metal ion binding"/>
    <property type="evidence" value="ECO:0007669"/>
    <property type="project" value="UniProtKB-KW"/>
</dbReference>
<proteinExistence type="predicted"/>
<dbReference type="GO" id="GO:0003954">
    <property type="term" value="F:NADH dehydrogenase activity"/>
    <property type="evidence" value="ECO:0007669"/>
    <property type="project" value="TreeGrafter"/>
</dbReference>
<feature type="non-terminal residue" evidence="5">
    <location>
        <position position="1"/>
    </location>
</feature>
<dbReference type="Pfam" id="PF00384">
    <property type="entry name" value="Molybdopterin"/>
    <property type="match status" value="1"/>
</dbReference>
<evidence type="ECO:0000256" key="1">
    <source>
        <dbReference type="ARBA" id="ARBA00022723"/>
    </source>
</evidence>
<organism evidence="5">
    <name type="scientific">marine metagenome</name>
    <dbReference type="NCBI Taxonomy" id="408172"/>
    <lineage>
        <taxon>unclassified sequences</taxon>
        <taxon>metagenomes</taxon>
        <taxon>ecological metagenomes</taxon>
    </lineage>
</organism>
<dbReference type="GO" id="GO:0016020">
    <property type="term" value="C:membrane"/>
    <property type="evidence" value="ECO:0007669"/>
    <property type="project" value="TreeGrafter"/>
</dbReference>
<accession>A0A383CNZ3</accession>
<gene>
    <name evidence="5" type="ORF">METZ01_LOCUS486705</name>
</gene>
<feature type="non-terminal residue" evidence="5">
    <location>
        <position position="239"/>
    </location>
</feature>
<dbReference type="Gene3D" id="3.40.228.10">
    <property type="entry name" value="Dimethylsulfoxide Reductase, domain 2"/>
    <property type="match status" value="1"/>
</dbReference>
<dbReference type="Gene3D" id="3.40.50.740">
    <property type="match status" value="1"/>
</dbReference>
<dbReference type="SUPFAM" id="SSF53706">
    <property type="entry name" value="Formate dehydrogenase/DMSO reductase, domains 1-3"/>
    <property type="match status" value="1"/>
</dbReference>
<dbReference type="AlphaFoldDB" id="A0A383CNZ3"/>
<dbReference type="PANTHER" id="PTHR43105:SF10">
    <property type="entry name" value="NADH-QUINONE OXIDOREDUCTASE SUBUNIT G"/>
    <property type="match status" value="1"/>
</dbReference>
<evidence type="ECO:0000256" key="2">
    <source>
        <dbReference type="ARBA" id="ARBA00023004"/>
    </source>
</evidence>